<dbReference type="STRING" id="497964.CfE428DRAFT_3787"/>
<dbReference type="InterPro" id="IPR055729">
    <property type="entry name" value="DUF7305"/>
</dbReference>
<sequence length="518" mass="53625" precursor="true">MNTMSLRRPAERGHALLMAIGILMILALISGATLSAVSARYKTALRTAAWEESLLAAESGVDMTIAQVSGLLPDVELNSSGVSLGTSTPSLALVTGLRLEPGGLNLANGLTVSLTMDPLVHGGEGATTSTSTVSIDVLPLNQVLNGQLLSNLTGLLSGNSTSAINLLRIRSTGTVYLPGPSRTSDVSKLDSQLMRLALVHDPATGNAVSKPFVQRQIEVLLKPVFPFEHGVATDGLINAPNSSNFDSFNSASPLASTWGLYDSSKRRSNIEVSTNSSSITLGGTVYGNVLTDGSTLAKSAQITGTVNDSYFRSLPSVKGPTWTATPTTVSGSKSVTAGALLSPAQYQFNSVNGTLHVQANVLGSLGGLGGLLAQLPVVGSVVSSEADIYVTGDFSGNIIVDPGVKVRLYVQGNLTCTANQLQNNSQRASELQILGVPSTDGATHTISIDTTGNPIAAIYAPTHNVTLTGNGDFSGAITAAQLQIPGSANIHFDEELSLETGLILGYELVSWQEIEVAP</sequence>
<dbReference type="InParanoid" id="B4D4E9"/>
<organism evidence="2 3">
    <name type="scientific">Chthoniobacter flavus Ellin428</name>
    <dbReference type="NCBI Taxonomy" id="497964"/>
    <lineage>
        <taxon>Bacteria</taxon>
        <taxon>Pseudomonadati</taxon>
        <taxon>Verrucomicrobiota</taxon>
        <taxon>Spartobacteria</taxon>
        <taxon>Chthoniobacterales</taxon>
        <taxon>Chthoniobacteraceae</taxon>
        <taxon>Chthoniobacter</taxon>
    </lineage>
</organism>
<proteinExistence type="predicted"/>
<reference evidence="2 3" key="1">
    <citation type="journal article" date="2011" name="J. Bacteriol.">
        <title>Genome sequence of Chthoniobacter flavus Ellin428, an aerobic heterotrophic soil bacterium.</title>
        <authorList>
            <person name="Kant R."/>
            <person name="van Passel M.W."/>
            <person name="Palva A."/>
            <person name="Lucas S."/>
            <person name="Lapidus A."/>
            <person name="Glavina Del Rio T."/>
            <person name="Dalin E."/>
            <person name="Tice H."/>
            <person name="Bruce D."/>
            <person name="Goodwin L."/>
            <person name="Pitluck S."/>
            <person name="Larimer F.W."/>
            <person name="Land M.L."/>
            <person name="Hauser L."/>
            <person name="Sangwan P."/>
            <person name="de Vos W.M."/>
            <person name="Janssen P.H."/>
            <person name="Smidt H."/>
        </authorList>
    </citation>
    <scope>NUCLEOTIDE SEQUENCE [LARGE SCALE GENOMIC DNA]</scope>
    <source>
        <strain evidence="2 3">Ellin428</strain>
    </source>
</reference>
<name>B4D4E9_9BACT</name>
<evidence type="ECO:0000313" key="3">
    <source>
        <dbReference type="Proteomes" id="UP000005824"/>
    </source>
</evidence>
<evidence type="ECO:0000259" key="1">
    <source>
        <dbReference type="Pfam" id="PF23981"/>
    </source>
</evidence>
<keyword evidence="3" id="KW-1185">Reference proteome</keyword>
<dbReference type="AlphaFoldDB" id="B4D4E9"/>
<protein>
    <recommendedName>
        <fullName evidence="1">DUF7305 domain-containing protein</fullName>
    </recommendedName>
</protein>
<feature type="domain" description="DUF7305" evidence="1">
    <location>
        <begin position="385"/>
        <end position="497"/>
    </location>
</feature>
<gene>
    <name evidence="2" type="ORF">CfE428DRAFT_3787</name>
</gene>
<dbReference type="EMBL" id="ABVL01000011">
    <property type="protein sequence ID" value="EDY18750.1"/>
    <property type="molecule type" value="Genomic_DNA"/>
</dbReference>
<evidence type="ECO:0000313" key="2">
    <source>
        <dbReference type="EMBL" id="EDY18750.1"/>
    </source>
</evidence>
<dbReference type="Pfam" id="PF23981">
    <property type="entry name" value="DUF7305"/>
    <property type="match status" value="1"/>
</dbReference>
<accession>B4D4E9</accession>
<dbReference type="Proteomes" id="UP000005824">
    <property type="component" value="Unassembled WGS sequence"/>
</dbReference>
<comment type="caution">
    <text evidence="2">The sequence shown here is derived from an EMBL/GenBank/DDBJ whole genome shotgun (WGS) entry which is preliminary data.</text>
</comment>
<dbReference type="eggNOG" id="COG4726">
    <property type="taxonomic scope" value="Bacteria"/>
</dbReference>